<accession>A0ABU3WZL4</accession>
<comment type="caution">
    <text evidence="2">The sequence shown here is derived from an EMBL/GenBank/DDBJ whole genome shotgun (WGS) entry which is preliminary data.</text>
</comment>
<keyword evidence="3" id="KW-1185">Reference proteome</keyword>
<dbReference type="InterPro" id="IPR027843">
    <property type="entry name" value="DUF4440"/>
</dbReference>
<organism evidence="2 3">
    <name type="scientific">Methanoculleus caldifontis</name>
    <dbReference type="NCBI Taxonomy" id="2651577"/>
    <lineage>
        <taxon>Archaea</taxon>
        <taxon>Methanobacteriati</taxon>
        <taxon>Methanobacteriota</taxon>
        <taxon>Stenosarchaea group</taxon>
        <taxon>Methanomicrobia</taxon>
        <taxon>Methanomicrobiales</taxon>
        <taxon>Methanomicrobiaceae</taxon>
        <taxon>Methanoculleus</taxon>
    </lineage>
</organism>
<evidence type="ECO:0000313" key="2">
    <source>
        <dbReference type="EMBL" id="MDV2481238.1"/>
    </source>
</evidence>
<proteinExistence type="predicted"/>
<reference evidence="2 3" key="1">
    <citation type="submission" date="2019-10" db="EMBL/GenBank/DDBJ databases">
        <title>Isolation and characterization of Methanoculleus sp. Wushi-C6 from a hot spring well.</title>
        <authorList>
            <person name="Chen S.-C."/>
            <person name="Lan Z.-H."/>
            <person name="You Y.-T."/>
            <person name="Lai M.-C."/>
        </authorList>
    </citation>
    <scope>NUCLEOTIDE SEQUENCE [LARGE SCALE GENOMIC DNA]</scope>
    <source>
        <strain evidence="2 3">Wushi-C6</strain>
    </source>
</reference>
<sequence>MGMLRGSRKGEWTTPMGVKVIPVMRYRSPGGTKRVCVRAGFYGKGYQRPVRLPALMEDLLAVLCDIENRAWKAADTRDAGFYREYLAPEALIVTPFGVLNREEIIREIAENPLELPAYALSDERVVPLGEENAVLVYTVSLGGHTLYVSTVYARNKGRWRAAFHQRTPAVQEVGGMD</sequence>
<feature type="domain" description="DUF4440" evidence="1">
    <location>
        <begin position="64"/>
        <end position="160"/>
    </location>
</feature>
<evidence type="ECO:0000313" key="3">
    <source>
        <dbReference type="Proteomes" id="UP001281203"/>
    </source>
</evidence>
<dbReference type="InterPro" id="IPR032710">
    <property type="entry name" value="NTF2-like_dom_sf"/>
</dbReference>
<dbReference type="Proteomes" id="UP001281203">
    <property type="component" value="Unassembled WGS sequence"/>
</dbReference>
<dbReference type="Pfam" id="PF14534">
    <property type="entry name" value="DUF4440"/>
    <property type="match status" value="1"/>
</dbReference>
<name>A0ABU3WZL4_9EURY</name>
<protein>
    <submittedName>
        <fullName evidence="2">Nuclear transport factor 2 family protein</fullName>
    </submittedName>
</protein>
<gene>
    <name evidence="2" type="ORF">F8E02_04290</name>
</gene>
<dbReference type="SUPFAM" id="SSF54427">
    <property type="entry name" value="NTF2-like"/>
    <property type="match status" value="1"/>
</dbReference>
<evidence type="ECO:0000259" key="1">
    <source>
        <dbReference type="Pfam" id="PF14534"/>
    </source>
</evidence>
<dbReference type="EMBL" id="WBKO01000001">
    <property type="protein sequence ID" value="MDV2481238.1"/>
    <property type="molecule type" value="Genomic_DNA"/>
</dbReference>
<dbReference type="Gene3D" id="3.10.450.50">
    <property type="match status" value="1"/>
</dbReference>